<reference evidence="14" key="1">
    <citation type="journal article" date="2019" name="Int. J. Syst. Evol. Microbiol.">
        <title>The Global Catalogue of Microorganisms (GCM) 10K type strain sequencing project: providing services to taxonomists for standard genome sequencing and annotation.</title>
        <authorList>
            <consortium name="The Broad Institute Genomics Platform"/>
            <consortium name="The Broad Institute Genome Sequencing Center for Infectious Disease"/>
            <person name="Wu L."/>
            <person name="Ma J."/>
        </authorList>
    </citation>
    <scope>NUCLEOTIDE SEQUENCE [LARGE SCALE GENOMIC DNA]</scope>
    <source>
        <strain evidence="14">CGMCC 4.7317</strain>
    </source>
</reference>
<evidence type="ECO:0000256" key="5">
    <source>
        <dbReference type="ARBA" id="ARBA00022723"/>
    </source>
</evidence>
<keyword evidence="6 10" id="KW-0732">Signal</keyword>
<keyword evidence="3" id="KW-0964">Secreted</keyword>
<evidence type="ECO:0000256" key="4">
    <source>
        <dbReference type="ARBA" id="ARBA00022670"/>
    </source>
</evidence>
<feature type="signal peptide" evidence="10">
    <location>
        <begin position="1"/>
        <end position="19"/>
    </location>
</feature>
<keyword evidence="7" id="KW-0378">Hydrolase</keyword>
<evidence type="ECO:0000256" key="3">
    <source>
        <dbReference type="ARBA" id="ARBA00022525"/>
    </source>
</evidence>
<evidence type="ECO:0000313" key="14">
    <source>
        <dbReference type="Proteomes" id="UP001596138"/>
    </source>
</evidence>
<evidence type="ECO:0000256" key="7">
    <source>
        <dbReference type="ARBA" id="ARBA00022801"/>
    </source>
</evidence>
<keyword evidence="8" id="KW-0862">Zinc</keyword>
<dbReference type="NCBIfam" id="TIGR03296">
    <property type="entry name" value="M6dom_TIGR03296"/>
    <property type="match status" value="1"/>
</dbReference>
<evidence type="ECO:0000259" key="12">
    <source>
        <dbReference type="Pfam" id="PF20774"/>
    </source>
</evidence>
<keyword evidence="14" id="KW-1185">Reference proteome</keyword>
<dbReference type="Proteomes" id="UP001596138">
    <property type="component" value="Unassembled WGS sequence"/>
</dbReference>
<feature type="chain" id="PRO_5045496760" evidence="10">
    <location>
        <begin position="20"/>
        <end position="801"/>
    </location>
</feature>
<comment type="cofactor">
    <cofactor evidence="1">
        <name>Zn(2+)</name>
        <dbReference type="ChEBI" id="CHEBI:29105"/>
    </cofactor>
</comment>
<evidence type="ECO:0000256" key="9">
    <source>
        <dbReference type="ARBA" id="ARBA00023049"/>
    </source>
</evidence>
<gene>
    <name evidence="13" type="ORF">ACFQGU_14055</name>
</gene>
<evidence type="ECO:0000256" key="2">
    <source>
        <dbReference type="ARBA" id="ARBA00004613"/>
    </source>
</evidence>
<dbReference type="Pfam" id="PF20773">
    <property type="entry name" value="InhA-like_MAM"/>
    <property type="match status" value="1"/>
</dbReference>
<feature type="domain" description="Peptidase M6-like" evidence="11">
    <location>
        <begin position="113"/>
        <end position="427"/>
    </location>
</feature>
<evidence type="ECO:0000256" key="10">
    <source>
        <dbReference type="SAM" id="SignalP"/>
    </source>
</evidence>
<proteinExistence type="predicted"/>
<dbReference type="RefSeq" id="WP_386767699.1">
    <property type="nucleotide sequence ID" value="NZ_JBHSTI010000008.1"/>
</dbReference>
<keyword evidence="9" id="KW-0482">Metalloprotease</keyword>
<accession>A0ABW1T2P5</accession>
<protein>
    <submittedName>
        <fullName evidence="13">Immune inhibitor A domain-containing protein</fullName>
    </submittedName>
</protein>
<evidence type="ECO:0000259" key="11">
    <source>
        <dbReference type="Pfam" id="PF05547"/>
    </source>
</evidence>
<dbReference type="EMBL" id="JBHSTI010000008">
    <property type="protein sequence ID" value="MFC6239006.1"/>
    <property type="molecule type" value="Genomic_DNA"/>
</dbReference>
<dbReference type="InterPro" id="IPR008757">
    <property type="entry name" value="Peptidase_M6-like_domain"/>
</dbReference>
<dbReference type="PANTHER" id="PTHR13062:SF12">
    <property type="entry name" value="ALPHA-2-MACROGLOBULIN DOMAIN-CONTAINING PROTEIN"/>
    <property type="match status" value="1"/>
</dbReference>
<dbReference type="SUPFAM" id="SSF55486">
    <property type="entry name" value="Metalloproteases ('zincins'), catalytic domain"/>
    <property type="match status" value="1"/>
</dbReference>
<evidence type="ECO:0000313" key="13">
    <source>
        <dbReference type="EMBL" id="MFC6239006.1"/>
    </source>
</evidence>
<evidence type="ECO:0000256" key="6">
    <source>
        <dbReference type="ARBA" id="ARBA00022729"/>
    </source>
</evidence>
<comment type="subcellular location">
    <subcellularLocation>
        <location evidence="2">Secreted</location>
    </subcellularLocation>
</comment>
<dbReference type="InterPro" id="IPR048665">
    <property type="entry name" value="InhA-like_VEG"/>
</dbReference>
<keyword evidence="4" id="KW-0645">Protease</keyword>
<keyword evidence="5" id="KW-0479">Metal-binding</keyword>
<dbReference type="Pfam" id="PF20774">
    <property type="entry name" value="InhA-like_VEG"/>
    <property type="match status" value="1"/>
</dbReference>
<comment type="caution">
    <text evidence="13">The sequence shown here is derived from an EMBL/GenBank/DDBJ whole genome shotgun (WGS) entry which is preliminary data.</text>
</comment>
<feature type="domain" description="Immune inhibitor A-like metallopeptidase VEG" evidence="12">
    <location>
        <begin position="634"/>
        <end position="791"/>
    </location>
</feature>
<sequence>MRRPVVGLLGLALVCGSIATGGAAASAVSTDGAKAPSAVSTAKGQNHDLPNPLEDKRRAERQAALQAVLDGTATPVQRGGSTVVDLGPGASATAANASSRRASSGYSVNRTHNYVELARETTDKIFVILAEFGNDRDPAYPDVDSDPDTPGPTVFDGPLHNQIPKPATSDNSTVWQADSNQAFFQKMYFGTGYGVESLKTYYQRQSSGRYSVDGTVSNWVKVKYNEARYGRNDCGDIVCTNTWALIRDAADQWVADQKAAGRSDADIAAELATFDQWDRYDADGDGNFNEADGYIDHFQIVHAGGDEADGDPYQGEDAIWSHRWYAFFDGSEGDGPAAAPLGGTQIGETGVWIGDYTIQPENGGLSVFTHEYGHDLGLPDHYDTAGGGDNGVDWWTLMAQSRVWKPGDQGIGTRSADLSAWDKLQLGWLDYRVAFAGDTTTLKLGPHEYNTALPQSLIVVLPPKDVTIDLVPPKSGASSWWSGSGDDLNNTLTRSVAVPASPAATLTFQANWDVEDCGDTPCDYAYIEVDDGTGFKSLPAAGVTQPAENNGIDGSSNGAWVPATVDLSAYAGKTVDLRFRYATDGAVGGIGFFADDIAVTAGANTVFSDGAESGDNGWTSDGFAAVGASSTAPYNHYYIASYRAYTSYDVYLKTGPYNFGFNDVNTNKVEHFPYQDGLLISYWDTSFNDNNKSEHPGEGLILPIDSHPVPLLRNDGTPWRGRVQVYDAPFSVQRTDALYLHLNSELNKIKSQKAQPVFDDSRTYWYAEAPGAGVKVPNAGVRIRVINQNKTSMWVKLTSTK</sequence>
<evidence type="ECO:0000256" key="8">
    <source>
        <dbReference type="ARBA" id="ARBA00022833"/>
    </source>
</evidence>
<organism evidence="13 14">
    <name type="scientific">Longivirga aurantiaca</name>
    <dbReference type="NCBI Taxonomy" id="1837743"/>
    <lineage>
        <taxon>Bacteria</taxon>
        <taxon>Bacillati</taxon>
        <taxon>Actinomycetota</taxon>
        <taxon>Actinomycetes</taxon>
        <taxon>Sporichthyales</taxon>
        <taxon>Sporichthyaceae</taxon>
        <taxon>Longivirga</taxon>
    </lineage>
</organism>
<dbReference type="PANTHER" id="PTHR13062">
    <property type="entry name" value="COLLAGENASE"/>
    <property type="match status" value="1"/>
</dbReference>
<evidence type="ECO:0000256" key="1">
    <source>
        <dbReference type="ARBA" id="ARBA00001947"/>
    </source>
</evidence>
<name>A0ABW1T2P5_9ACTN</name>
<dbReference type="Pfam" id="PF05547">
    <property type="entry name" value="Peptidase_M6"/>
    <property type="match status" value="1"/>
</dbReference>